<keyword evidence="3" id="KW-0812">Transmembrane</keyword>
<dbReference type="PROSITE" id="PS00409">
    <property type="entry name" value="PROKAR_NTER_METHYL"/>
    <property type="match status" value="1"/>
</dbReference>
<feature type="transmembrane region" description="Helical" evidence="3">
    <location>
        <begin position="34"/>
        <end position="59"/>
    </location>
</feature>
<dbReference type="RefSeq" id="WP_042686207.1">
    <property type="nucleotide sequence ID" value="NZ_AFCE01000164.1"/>
</dbReference>
<name>A0A8X8I8P0_CALTT</name>
<comment type="subcellular location">
    <subcellularLocation>
        <location evidence="1">Cell surface</location>
    </subcellularLocation>
</comment>
<proteinExistence type="predicted"/>
<evidence type="ECO:0000313" key="5">
    <source>
        <dbReference type="Proteomes" id="UP000825179"/>
    </source>
</evidence>
<dbReference type="Pfam" id="PF07963">
    <property type="entry name" value="N_methyl"/>
    <property type="match status" value="1"/>
</dbReference>
<gene>
    <name evidence="4" type="ORF">HUR95_14945</name>
</gene>
<evidence type="ECO:0000256" key="3">
    <source>
        <dbReference type="SAM" id="Phobius"/>
    </source>
</evidence>
<evidence type="ECO:0000256" key="1">
    <source>
        <dbReference type="ARBA" id="ARBA00004241"/>
    </source>
</evidence>
<dbReference type="AlphaFoldDB" id="A0A8X8I8P0"/>
<reference evidence="4 5" key="1">
    <citation type="journal article" date="2020" name="Extremophiles">
        <title>Genomic analysis of Caldalkalibacillus thermarum TA2.A1 reveals aerobic alkaliphilic metabolism and evolutionary hallmarks linking alkaliphilic bacteria and plant life.</title>
        <authorList>
            <person name="de Jong S.I."/>
            <person name="van den Broek M.A."/>
            <person name="Merkel A.Y."/>
            <person name="de la Torre Cortes P."/>
            <person name="Kalamorz F."/>
            <person name="Cook G.M."/>
            <person name="van Loosdrecht M.C.M."/>
            <person name="McMillan D.G.G."/>
        </authorList>
    </citation>
    <scope>NUCLEOTIDE SEQUENCE [LARGE SCALE GENOMIC DNA]</scope>
    <source>
        <strain evidence="4 5">TA2.A1</strain>
    </source>
</reference>
<keyword evidence="2" id="KW-0178">Competence</keyword>
<keyword evidence="3" id="KW-1133">Transmembrane helix</keyword>
<sequence>MNRNRLLNRVVKKSPGASFSADLSRQKGLTLVEVLVALLIFSIIALLVMTVIVNSVNAFNKLKTEERLRAEADWIMTLFIRELYAARQLELVEEGVGEKDCLVKLYDQQGQLLSSIGFVDGDAVIDGQVRQSEPFVLHGSTIHMEDSEVIRIEIHIADSTRPDSRIELESRLALFKWGEP</sequence>
<dbReference type="Proteomes" id="UP000825179">
    <property type="component" value="Chromosome"/>
</dbReference>
<keyword evidence="5" id="KW-1185">Reference proteome</keyword>
<dbReference type="EMBL" id="CP082237">
    <property type="protein sequence ID" value="QZT33523.1"/>
    <property type="molecule type" value="Genomic_DNA"/>
</dbReference>
<evidence type="ECO:0000256" key="2">
    <source>
        <dbReference type="ARBA" id="ARBA00023287"/>
    </source>
</evidence>
<dbReference type="OrthoDB" id="2969353at2"/>
<protein>
    <submittedName>
        <fullName evidence="4">Type II secretion system GspH family protein</fullName>
    </submittedName>
</protein>
<keyword evidence="3" id="KW-0472">Membrane</keyword>
<accession>A0A8X8I8P0</accession>
<evidence type="ECO:0000313" key="4">
    <source>
        <dbReference type="EMBL" id="QZT33523.1"/>
    </source>
</evidence>
<dbReference type="InterPro" id="IPR012902">
    <property type="entry name" value="N_methyl_site"/>
</dbReference>
<dbReference type="GO" id="GO:0030420">
    <property type="term" value="P:establishment of competence for transformation"/>
    <property type="evidence" value="ECO:0007669"/>
    <property type="project" value="UniProtKB-KW"/>
</dbReference>
<dbReference type="KEGG" id="cthu:HUR95_14945"/>
<dbReference type="NCBIfam" id="TIGR02532">
    <property type="entry name" value="IV_pilin_GFxxxE"/>
    <property type="match status" value="1"/>
</dbReference>
<organism evidence="4 5">
    <name type="scientific">Caldalkalibacillus thermarum (strain TA2.A1)</name>
    <dbReference type="NCBI Taxonomy" id="986075"/>
    <lineage>
        <taxon>Bacteria</taxon>
        <taxon>Bacillati</taxon>
        <taxon>Bacillota</taxon>
        <taxon>Bacilli</taxon>
        <taxon>Bacillales</taxon>
        <taxon>Bacillaceae</taxon>
        <taxon>Caldalkalibacillus</taxon>
    </lineage>
</organism>
<dbReference type="GO" id="GO:0009986">
    <property type="term" value="C:cell surface"/>
    <property type="evidence" value="ECO:0007669"/>
    <property type="project" value="UniProtKB-SubCell"/>
</dbReference>